<evidence type="ECO:0000259" key="2">
    <source>
        <dbReference type="Pfam" id="PF00144"/>
    </source>
</evidence>
<dbReference type="InterPro" id="IPR050789">
    <property type="entry name" value="Diverse_Enzym_Activities"/>
</dbReference>
<dbReference type="Proteomes" id="UP001500618">
    <property type="component" value="Unassembled WGS sequence"/>
</dbReference>
<evidence type="ECO:0000313" key="4">
    <source>
        <dbReference type="Proteomes" id="UP001500618"/>
    </source>
</evidence>
<dbReference type="GO" id="GO:0016787">
    <property type="term" value="F:hydrolase activity"/>
    <property type="evidence" value="ECO:0007669"/>
    <property type="project" value="UniProtKB-KW"/>
</dbReference>
<evidence type="ECO:0000256" key="1">
    <source>
        <dbReference type="ARBA" id="ARBA00022801"/>
    </source>
</evidence>
<dbReference type="SUPFAM" id="SSF56601">
    <property type="entry name" value="beta-lactamase/transpeptidase-like"/>
    <property type="match status" value="1"/>
</dbReference>
<accession>A0ABP4UXW4</accession>
<feature type="domain" description="Beta-lactamase-related" evidence="2">
    <location>
        <begin position="40"/>
        <end position="333"/>
    </location>
</feature>
<name>A0ABP4UXW4_9ACTN</name>
<dbReference type="PANTHER" id="PTHR43283:SF11">
    <property type="entry name" value="BETA-LACTAMASE-RELATED DOMAIN-CONTAINING PROTEIN"/>
    <property type="match status" value="1"/>
</dbReference>
<dbReference type="Gene3D" id="3.40.710.10">
    <property type="entry name" value="DD-peptidase/beta-lactamase superfamily"/>
    <property type="match status" value="1"/>
</dbReference>
<dbReference type="RefSeq" id="WP_344314499.1">
    <property type="nucleotide sequence ID" value="NZ_BAAANY010000037.1"/>
</dbReference>
<organism evidence="3 4">
    <name type="scientific">Fodinicola feengrottensis</name>
    <dbReference type="NCBI Taxonomy" id="435914"/>
    <lineage>
        <taxon>Bacteria</taxon>
        <taxon>Bacillati</taxon>
        <taxon>Actinomycetota</taxon>
        <taxon>Actinomycetes</taxon>
        <taxon>Mycobacteriales</taxon>
        <taxon>Fodinicola</taxon>
    </lineage>
</organism>
<protein>
    <submittedName>
        <fullName evidence="3">Serine hydrolase domain-containing protein</fullName>
    </submittedName>
</protein>
<comment type="caution">
    <text evidence="3">The sequence shown here is derived from an EMBL/GenBank/DDBJ whole genome shotgun (WGS) entry which is preliminary data.</text>
</comment>
<sequence length="366" mass="38709">MTNERADQLVAPSAGVLRIASRTADLTARAIGVRQSYDLRDGQLWPVSDPVAVTGEELFDLASVTKVAATTAVLMSLVDAGEVALDVPAREWLPAYDSTATVRDMLQHQSGLAEWVPTYADPRPLTQRYPVRAGRHYSDLGFMLLADLATAATGTPFQQLAAERVFQPLGMTGAHFRPGGRGLDGPIVATTHGDWIERTMVATGQPYPVEVEPDAFRGWRAYTLVGEVGDGNAWHARGGIAGHAGLFASADDLVALGRGVLASLAGEGLWSPSTVDDFLTASPDPEQAAGFRLWPVEGAAGHGGFTGTGFAVFPAIERVAVLLTNRTHTPIGTQARVARAWADILAEVGAGGAAAEAALWDWYART</sequence>
<dbReference type="EMBL" id="BAAANY010000037">
    <property type="protein sequence ID" value="GAA1711442.1"/>
    <property type="molecule type" value="Genomic_DNA"/>
</dbReference>
<reference evidence="4" key="1">
    <citation type="journal article" date="2019" name="Int. J. Syst. Evol. Microbiol.">
        <title>The Global Catalogue of Microorganisms (GCM) 10K type strain sequencing project: providing services to taxonomists for standard genome sequencing and annotation.</title>
        <authorList>
            <consortium name="The Broad Institute Genomics Platform"/>
            <consortium name="The Broad Institute Genome Sequencing Center for Infectious Disease"/>
            <person name="Wu L."/>
            <person name="Ma J."/>
        </authorList>
    </citation>
    <scope>NUCLEOTIDE SEQUENCE [LARGE SCALE GENOMIC DNA]</scope>
    <source>
        <strain evidence="4">JCM 14718</strain>
    </source>
</reference>
<proteinExistence type="predicted"/>
<evidence type="ECO:0000313" key="3">
    <source>
        <dbReference type="EMBL" id="GAA1711442.1"/>
    </source>
</evidence>
<keyword evidence="4" id="KW-1185">Reference proteome</keyword>
<dbReference type="PANTHER" id="PTHR43283">
    <property type="entry name" value="BETA-LACTAMASE-RELATED"/>
    <property type="match status" value="1"/>
</dbReference>
<gene>
    <name evidence="3" type="ORF">GCM10009765_70820</name>
</gene>
<dbReference type="InterPro" id="IPR001466">
    <property type="entry name" value="Beta-lactam-related"/>
</dbReference>
<dbReference type="Pfam" id="PF00144">
    <property type="entry name" value="Beta-lactamase"/>
    <property type="match status" value="1"/>
</dbReference>
<keyword evidence="1 3" id="KW-0378">Hydrolase</keyword>
<dbReference type="InterPro" id="IPR012338">
    <property type="entry name" value="Beta-lactam/transpept-like"/>
</dbReference>